<dbReference type="GO" id="GO:0005524">
    <property type="term" value="F:ATP binding"/>
    <property type="evidence" value="ECO:0007669"/>
    <property type="project" value="UniProtKB-KW"/>
</dbReference>
<comment type="similarity">
    <text evidence="1">Belongs to the ABC transporter superfamily.</text>
</comment>
<name>A0AB39L2A8_9MICC</name>
<feature type="compositionally biased region" description="Low complexity" evidence="5">
    <location>
        <begin position="274"/>
        <end position="295"/>
    </location>
</feature>
<dbReference type="PROSITE" id="PS50893">
    <property type="entry name" value="ABC_TRANSPORTER_2"/>
    <property type="match status" value="2"/>
</dbReference>
<evidence type="ECO:0000256" key="2">
    <source>
        <dbReference type="ARBA" id="ARBA00022448"/>
    </source>
</evidence>
<dbReference type="Gene3D" id="3.40.50.300">
    <property type="entry name" value="P-loop containing nucleotide triphosphate hydrolases"/>
    <property type="match status" value="2"/>
</dbReference>
<evidence type="ECO:0000256" key="5">
    <source>
        <dbReference type="SAM" id="MobiDB-lite"/>
    </source>
</evidence>
<dbReference type="PANTHER" id="PTHR43553">
    <property type="entry name" value="HEAVY METAL TRANSPORTER"/>
    <property type="match status" value="1"/>
</dbReference>
<dbReference type="InterPro" id="IPR017871">
    <property type="entry name" value="ABC_transporter-like_CS"/>
</dbReference>
<feature type="domain" description="ABC transporter" evidence="6">
    <location>
        <begin position="9"/>
        <end position="245"/>
    </location>
</feature>
<keyword evidence="4 7" id="KW-0067">ATP-binding</keyword>
<dbReference type="GO" id="GO:0042626">
    <property type="term" value="F:ATPase-coupled transmembrane transporter activity"/>
    <property type="evidence" value="ECO:0007669"/>
    <property type="project" value="TreeGrafter"/>
</dbReference>
<dbReference type="Pfam" id="PF00005">
    <property type="entry name" value="ABC_tran"/>
    <property type="match status" value="2"/>
</dbReference>
<dbReference type="KEGG" id="spue:AB5L97_16725"/>
<dbReference type="SUPFAM" id="SSF52540">
    <property type="entry name" value="P-loop containing nucleoside triphosphate hydrolases"/>
    <property type="match status" value="2"/>
</dbReference>
<sequence>MSGNRPAGVKARGWGWRHAGRKAFAVDGVDLDIAPGERILLLGASGAGKSTLLHALAGVLGAAEEGEERGQLTIDGVPAPLARGRAGLVLQDPDGQIAMARVGDEVAFGCENLAVPREEIWPRVHRALDDVGLAVPLDHPTSSLSGGQKQRLALAGILAMEPGLVLLDEPTANLDPAGVDEVRDAVRRSLDRTGATLVVVEHRVSVWSGLVDRVVVLDAAGGVAADGTPDAVLAEPDARRRLAAMGVWVPGWHPLTGEGPVRPLRESRSDWQPGAAGEAAASGAGNDGSGSHSSGPRAANGHRSGSTPSHDALLAAGGLAVGRARKAAPVVAGIDLALHEGRSVSVTGPNGAGKSTLALTLAGLLPALGGRLEALAPLARGAGPSPHRWRSSELVTRIGSVFQEPEHQFLTPRVIDELEFGPRRVARMKEAQVRAAVDPLLERLRLTQLAGANPFTLSGGEKRRLSVATMLATSPRILMLDEPTFGQDALTWAELVKLLAELLGQGTSLLSVTHDEDFTAALSDSVYRVDSGRAALVGAAA</sequence>
<evidence type="ECO:0000313" key="7">
    <source>
        <dbReference type="EMBL" id="XDP44893.1"/>
    </source>
</evidence>
<dbReference type="InterPro" id="IPR015856">
    <property type="entry name" value="ABC_transpr_CbiO/EcfA_su"/>
</dbReference>
<evidence type="ECO:0000259" key="6">
    <source>
        <dbReference type="PROSITE" id="PS50893"/>
    </source>
</evidence>
<evidence type="ECO:0000256" key="4">
    <source>
        <dbReference type="ARBA" id="ARBA00022840"/>
    </source>
</evidence>
<protein>
    <submittedName>
        <fullName evidence="7">ABC transporter ATP-binding protein</fullName>
    </submittedName>
</protein>
<evidence type="ECO:0000256" key="1">
    <source>
        <dbReference type="ARBA" id="ARBA00005417"/>
    </source>
</evidence>
<organism evidence="7">
    <name type="scientific">Sinomonas puerhi</name>
    <dbReference type="NCBI Taxonomy" id="3238584"/>
    <lineage>
        <taxon>Bacteria</taxon>
        <taxon>Bacillati</taxon>
        <taxon>Actinomycetota</taxon>
        <taxon>Actinomycetes</taxon>
        <taxon>Micrococcales</taxon>
        <taxon>Micrococcaceae</taxon>
        <taxon>Sinomonas</taxon>
    </lineage>
</organism>
<dbReference type="GO" id="GO:0043190">
    <property type="term" value="C:ATP-binding cassette (ABC) transporter complex"/>
    <property type="evidence" value="ECO:0007669"/>
    <property type="project" value="TreeGrafter"/>
</dbReference>
<dbReference type="AlphaFoldDB" id="A0AB39L2A8"/>
<dbReference type="GO" id="GO:0016887">
    <property type="term" value="F:ATP hydrolysis activity"/>
    <property type="evidence" value="ECO:0007669"/>
    <property type="project" value="InterPro"/>
</dbReference>
<dbReference type="CDD" id="cd03225">
    <property type="entry name" value="ABC_cobalt_CbiO_domain1"/>
    <property type="match status" value="2"/>
</dbReference>
<keyword evidence="3" id="KW-0547">Nucleotide-binding</keyword>
<dbReference type="PANTHER" id="PTHR43553:SF24">
    <property type="entry name" value="ENERGY-COUPLING FACTOR TRANSPORTER ATP-BINDING PROTEIN ECFA1"/>
    <property type="match status" value="1"/>
</dbReference>
<feature type="region of interest" description="Disordered" evidence="5">
    <location>
        <begin position="255"/>
        <end position="311"/>
    </location>
</feature>
<dbReference type="InterPro" id="IPR027417">
    <property type="entry name" value="P-loop_NTPase"/>
</dbReference>
<reference evidence="7" key="1">
    <citation type="submission" date="2024-07" db="EMBL/GenBank/DDBJ databases">
        <authorList>
            <person name="fu j."/>
        </authorList>
    </citation>
    <scope>NUCLEOTIDE SEQUENCE</scope>
    <source>
        <strain evidence="7">P10A9</strain>
    </source>
</reference>
<dbReference type="InterPro" id="IPR050095">
    <property type="entry name" value="ECF_ABC_transporter_ATP-bd"/>
</dbReference>
<dbReference type="EMBL" id="CP163302">
    <property type="protein sequence ID" value="XDP44893.1"/>
    <property type="molecule type" value="Genomic_DNA"/>
</dbReference>
<dbReference type="RefSeq" id="WP_307958528.1">
    <property type="nucleotide sequence ID" value="NZ_CP163302.1"/>
</dbReference>
<dbReference type="PROSITE" id="PS00211">
    <property type="entry name" value="ABC_TRANSPORTER_1"/>
    <property type="match status" value="2"/>
</dbReference>
<gene>
    <name evidence="7" type="ORF">AB5L97_16725</name>
</gene>
<proteinExistence type="inferred from homology"/>
<dbReference type="InterPro" id="IPR003593">
    <property type="entry name" value="AAA+_ATPase"/>
</dbReference>
<evidence type="ECO:0000256" key="3">
    <source>
        <dbReference type="ARBA" id="ARBA00022741"/>
    </source>
</evidence>
<dbReference type="SMART" id="SM00382">
    <property type="entry name" value="AAA"/>
    <property type="match status" value="2"/>
</dbReference>
<accession>A0AB39L2A8</accession>
<dbReference type="InterPro" id="IPR003439">
    <property type="entry name" value="ABC_transporter-like_ATP-bd"/>
</dbReference>
<feature type="domain" description="ABC transporter" evidence="6">
    <location>
        <begin position="316"/>
        <end position="541"/>
    </location>
</feature>
<keyword evidence="2" id="KW-0813">Transport</keyword>